<name>A0A8D8FJJ5_CULPI</name>
<dbReference type="EMBL" id="HBUE01197633">
    <property type="protein sequence ID" value="CAG6528454.1"/>
    <property type="molecule type" value="Transcribed_RNA"/>
</dbReference>
<organism evidence="1">
    <name type="scientific">Culex pipiens</name>
    <name type="common">House mosquito</name>
    <dbReference type="NCBI Taxonomy" id="7175"/>
    <lineage>
        <taxon>Eukaryota</taxon>
        <taxon>Metazoa</taxon>
        <taxon>Ecdysozoa</taxon>
        <taxon>Arthropoda</taxon>
        <taxon>Hexapoda</taxon>
        <taxon>Insecta</taxon>
        <taxon>Pterygota</taxon>
        <taxon>Neoptera</taxon>
        <taxon>Endopterygota</taxon>
        <taxon>Diptera</taxon>
        <taxon>Nematocera</taxon>
        <taxon>Culicoidea</taxon>
        <taxon>Culicidae</taxon>
        <taxon>Culicinae</taxon>
        <taxon>Culicini</taxon>
        <taxon>Culex</taxon>
        <taxon>Culex</taxon>
    </lineage>
</organism>
<dbReference type="EMBL" id="HBUE01197634">
    <property type="protein sequence ID" value="CAG6528455.1"/>
    <property type="molecule type" value="Transcribed_RNA"/>
</dbReference>
<sequence>MLIRWRYHRAPSGPIDPSTKLLDFAFDLCPRYHVRTRLANSTVVLISFPLRSQHKTHVTFDEGLLGVDQDATRFEDVEYVQMRFGDRVVPALLHSTSLPSAVWLTCVASCVE</sequence>
<accession>A0A8D8FJJ5</accession>
<evidence type="ECO:0000313" key="1">
    <source>
        <dbReference type="EMBL" id="CAG6472738.1"/>
    </source>
</evidence>
<protein>
    <submittedName>
        <fullName evidence="1">(northern house mosquito) hypothetical protein</fullName>
    </submittedName>
</protein>
<dbReference type="EMBL" id="HBUE01303666">
    <property type="protein sequence ID" value="CAG6580191.1"/>
    <property type="molecule type" value="Transcribed_RNA"/>
</dbReference>
<dbReference type="EMBL" id="HBUE01071301">
    <property type="protein sequence ID" value="CAG6472739.1"/>
    <property type="molecule type" value="Transcribed_RNA"/>
</dbReference>
<reference evidence="1" key="1">
    <citation type="submission" date="2021-05" db="EMBL/GenBank/DDBJ databases">
        <authorList>
            <person name="Alioto T."/>
            <person name="Alioto T."/>
            <person name="Gomez Garrido J."/>
        </authorList>
    </citation>
    <scope>NUCLEOTIDE SEQUENCE</scope>
</reference>
<dbReference type="EMBL" id="HBUE01303667">
    <property type="protein sequence ID" value="CAG6580192.1"/>
    <property type="molecule type" value="Transcribed_RNA"/>
</dbReference>
<proteinExistence type="predicted"/>
<dbReference type="AlphaFoldDB" id="A0A8D8FJJ5"/>
<dbReference type="EMBL" id="HBUE01071299">
    <property type="protein sequence ID" value="CAG6472737.1"/>
    <property type="molecule type" value="Transcribed_RNA"/>
</dbReference>
<dbReference type="EMBL" id="HBUE01071300">
    <property type="protein sequence ID" value="CAG6472738.1"/>
    <property type="molecule type" value="Transcribed_RNA"/>
</dbReference>